<comment type="caution">
    <text evidence="2">The sequence shown here is derived from an EMBL/GenBank/DDBJ whole genome shotgun (WGS) entry which is preliminary data.</text>
</comment>
<sequence length="355" mass="37497">MFSHVLLVLGLLAPQQAAVAPTWLVQKTSGIGSASALLDVSASGPADAWAVGYGCSAEDREGCAAIQRWNGRSWRKVTGIKSPPFHVDGVSAASPGNVWAVGNGVTAWAGHWNGRAWTSYQPFGAAEHNRISDVAVSGRPWFAGTTTDNRAVVLSWTKSGGFTTVFTNPGSLNAITAKSATGDVWAVGSTGTQPMIVHGSNGRFAEHWLPSIPGGVLTRVWQAAENDVWAVGYTGSTFASAKPIVLRYDGKSWRQIAIPVTKGRLTGLTSDGSGQVWAGGVDFDNGGRVLVIRLGAGSPRASWSQGLDIPRQRDYDPQTVTSVSLARIPGTRHGLWAAVAAGGGDFQRHFLLRRR</sequence>
<feature type="signal peptide" evidence="1">
    <location>
        <begin position="1"/>
        <end position="17"/>
    </location>
</feature>
<reference evidence="2 3" key="1">
    <citation type="submission" date="2019-10" db="EMBL/GenBank/DDBJ databases">
        <title>Whole genome shotgun sequence of Acrocarpospora corrugata NBRC 13972.</title>
        <authorList>
            <person name="Ichikawa N."/>
            <person name="Kimura A."/>
            <person name="Kitahashi Y."/>
            <person name="Komaki H."/>
            <person name="Oguchi A."/>
        </authorList>
    </citation>
    <scope>NUCLEOTIDE SEQUENCE [LARGE SCALE GENOMIC DNA]</scope>
    <source>
        <strain evidence="2 3">NBRC 13972</strain>
    </source>
</reference>
<name>A0A5M3VSK3_9ACTN</name>
<dbReference type="Proteomes" id="UP000334990">
    <property type="component" value="Unassembled WGS sequence"/>
</dbReference>
<evidence type="ECO:0000313" key="2">
    <source>
        <dbReference type="EMBL" id="GER99734.1"/>
    </source>
</evidence>
<accession>A0A5M3VSK3</accession>
<dbReference type="SUPFAM" id="SSF69322">
    <property type="entry name" value="Tricorn protease domain 2"/>
    <property type="match status" value="1"/>
</dbReference>
<dbReference type="EMBL" id="BLAD01000041">
    <property type="protein sequence ID" value="GER99734.1"/>
    <property type="molecule type" value="Genomic_DNA"/>
</dbReference>
<proteinExistence type="predicted"/>
<keyword evidence="3" id="KW-1185">Reference proteome</keyword>
<dbReference type="AlphaFoldDB" id="A0A5M3VSK3"/>
<feature type="chain" id="PRO_5039706673" evidence="1">
    <location>
        <begin position="18"/>
        <end position="355"/>
    </location>
</feature>
<evidence type="ECO:0000313" key="3">
    <source>
        <dbReference type="Proteomes" id="UP000334990"/>
    </source>
</evidence>
<gene>
    <name evidence="2" type="ORF">Acor_17980</name>
</gene>
<keyword evidence="1" id="KW-0732">Signal</keyword>
<dbReference type="RefSeq" id="WP_155336114.1">
    <property type="nucleotide sequence ID" value="NZ_BAAABN010000020.1"/>
</dbReference>
<organism evidence="2 3">
    <name type="scientific">Acrocarpospora corrugata</name>
    <dbReference type="NCBI Taxonomy" id="35763"/>
    <lineage>
        <taxon>Bacteria</taxon>
        <taxon>Bacillati</taxon>
        <taxon>Actinomycetota</taxon>
        <taxon>Actinomycetes</taxon>
        <taxon>Streptosporangiales</taxon>
        <taxon>Streptosporangiaceae</taxon>
        <taxon>Acrocarpospora</taxon>
    </lineage>
</organism>
<protein>
    <submittedName>
        <fullName evidence="2">Uncharacterized protein</fullName>
    </submittedName>
</protein>
<evidence type="ECO:0000256" key="1">
    <source>
        <dbReference type="SAM" id="SignalP"/>
    </source>
</evidence>
<dbReference type="OrthoDB" id="3454650at2"/>